<sequence>MQTNIMALNLDFDTKGDYLQGKTKKDILKILVDYYDKKRTLKDIARDIEEDIQSSRLRKHFPKVKTTLTCMYDGTPLYKQLPNKQTYQKQGLDTAVPYCLECGHQHLEMCECEHCLNDQREKIKESYPQQAVKLIEGCSLFEKVVLATVLQGMFVNNMNNRFGSFEDYDDNYHPLFIDRADASRKLQHLFNKDIISVSPDSNMSAFVRDRTFPQRMYPNLVYWQLNVSSVCVKDRDELFQSLKYPSGSTLYEAKAFNELWRDIIKQELYRCVCMELKNYHFSFRHTNDREKIENQITRLLEVYNPGQVYALFWTAVRRADNSRTSRTWGHYAYNHVNFILQKVDDIEQKKNKANEPIDTFNYPAELSIMLFTKVFFQNIAQESNWFYRKVPKTKQINFLEDRSQFYTEVLKREKQVFQELDLEVVYYYVTSYGVVVYDGDVDWLFTDEKTLYRIAEKVGFYEFVVSHEAFYSNLQTPYYINDMYSTSYLIELTHFLMKSQYKYHLPEKDNEFKNKLEKLLSKDS</sequence>
<protein>
    <submittedName>
        <fullName evidence="1">Uncharacterized protein</fullName>
    </submittedName>
</protein>
<keyword evidence="2" id="KW-1185">Reference proteome</keyword>
<proteinExistence type="predicted"/>
<comment type="caution">
    <text evidence="1">The sequence shown here is derived from an EMBL/GenBank/DDBJ whole genome shotgun (WGS) entry which is preliminary data.</text>
</comment>
<gene>
    <name evidence="1" type="ORF">CLV38_1435</name>
</gene>
<dbReference type="OrthoDB" id="2339312at2"/>
<organism evidence="1 2">
    <name type="scientific">Alkalibacterium olivapovliticus</name>
    <dbReference type="NCBI Taxonomy" id="99907"/>
    <lineage>
        <taxon>Bacteria</taxon>
        <taxon>Bacillati</taxon>
        <taxon>Bacillota</taxon>
        <taxon>Bacilli</taxon>
        <taxon>Lactobacillales</taxon>
        <taxon>Carnobacteriaceae</taxon>
        <taxon>Alkalibacterium</taxon>
    </lineage>
</organism>
<dbReference type="Proteomes" id="UP000238205">
    <property type="component" value="Unassembled WGS sequence"/>
</dbReference>
<evidence type="ECO:0000313" key="1">
    <source>
        <dbReference type="EMBL" id="PRY74358.1"/>
    </source>
</evidence>
<reference evidence="1 2" key="1">
    <citation type="submission" date="2018-03" db="EMBL/GenBank/DDBJ databases">
        <title>Genomic Encyclopedia of Archaeal and Bacterial Type Strains, Phase II (KMG-II): from individual species to whole genera.</title>
        <authorList>
            <person name="Goeker M."/>
        </authorList>
    </citation>
    <scope>NUCLEOTIDE SEQUENCE [LARGE SCALE GENOMIC DNA]</scope>
    <source>
        <strain evidence="1 2">DSM 13175</strain>
    </source>
</reference>
<dbReference type="EMBL" id="PVTO01000043">
    <property type="protein sequence ID" value="PRY74358.1"/>
    <property type="molecule type" value="Genomic_DNA"/>
</dbReference>
<accession>A0A2T0VTI9</accession>
<dbReference type="AlphaFoldDB" id="A0A2T0VTI9"/>
<evidence type="ECO:0000313" key="2">
    <source>
        <dbReference type="Proteomes" id="UP000238205"/>
    </source>
</evidence>
<name>A0A2T0VTI9_9LACT</name>
<dbReference type="RefSeq" id="WP_106196302.1">
    <property type="nucleotide sequence ID" value="NZ_PVTO01000043.1"/>
</dbReference>